<dbReference type="Proteomes" id="UP000184330">
    <property type="component" value="Unassembled WGS sequence"/>
</dbReference>
<evidence type="ECO:0000313" key="2">
    <source>
        <dbReference type="EMBL" id="CZR61075.1"/>
    </source>
</evidence>
<feature type="compositionally biased region" description="Basic and acidic residues" evidence="1">
    <location>
        <begin position="480"/>
        <end position="493"/>
    </location>
</feature>
<dbReference type="EMBL" id="FJOG01000017">
    <property type="protein sequence ID" value="CZR61075.1"/>
    <property type="molecule type" value="Genomic_DNA"/>
</dbReference>
<dbReference type="AlphaFoldDB" id="A0A1L7X7S0"/>
<feature type="compositionally biased region" description="Low complexity" evidence="1">
    <location>
        <begin position="46"/>
        <end position="56"/>
    </location>
</feature>
<accession>A0A1L7X7S0</accession>
<name>A0A1L7X7S0_9HELO</name>
<evidence type="ECO:0000313" key="3">
    <source>
        <dbReference type="Proteomes" id="UP000184330"/>
    </source>
</evidence>
<sequence>MPAATRRRQRAITESYSVDKRICAHQAKFRRSAEIDLSPPRRSARTSRSIRYTSYSDSDDDEEEEQDDEEEYYEEREEQDADNETDVEEVVVPQVKTTAVVIVESAVGKLFKNMATEIHQLIADYLPTDYDIASYALVCKTTGAAITPSVWRKRFMRTFDFGDNLSTADMLMKYKYRRLVSRQWTCFDLGQFAGSSSREIKSVQATNQEHCLAMLRSLIIESNARKVYNDNGTLVIDGLNLEFIQDMITGRHGMSYTDIIDAVFCTSYDQDIGKSLLSIMSESDSEHALYGIQLCLSVFSLHPRYSNLKVSHFDISQHQAYSAPSSQPLFLGKWKQSINSRCLLHIVNFFKYHFKSAGEGLLAHEYLDLDTDQHPMPWVGKIKAGTQELGTHWKGAYMYLDQNTLLSCRQWRPSSSGVHTDSLDGGETFQDMAFFFDDAEQRIGKWPKEWEDVLRSDPFKELNTTYTSPQRSSPRSSRTKKNESKPQRPDIKKFWGSTRGAKQGHFFGRLHAMVPQAGIHGYQRLTMMQFYTKVENGQHVYDPNQVWAYEGCVLPGGRIIVGRWWDAIAEVDNANINSGPFIWWNVDCSGATKLIEKTEAFDFLDSFQDPDIGVF</sequence>
<protein>
    <submittedName>
        <fullName evidence="2">Uncharacterized protein</fullName>
    </submittedName>
</protein>
<dbReference type="OrthoDB" id="3971593at2759"/>
<reference evidence="2 3" key="1">
    <citation type="submission" date="2016-03" db="EMBL/GenBank/DDBJ databases">
        <authorList>
            <person name="Ploux O."/>
        </authorList>
    </citation>
    <scope>NUCLEOTIDE SEQUENCE [LARGE SCALE GENOMIC DNA]</scope>
    <source>
        <strain evidence="2 3">UAMH 11012</strain>
    </source>
</reference>
<evidence type="ECO:0000256" key="1">
    <source>
        <dbReference type="SAM" id="MobiDB-lite"/>
    </source>
</evidence>
<feature type="compositionally biased region" description="Low complexity" evidence="1">
    <location>
        <begin position="464"/>
        <end position="476"/>
    </location>
</feature>
<keyword evidence="3" id="KW-1185">Reference proteome</keyword>
<proteinExistence type="predicted"/>
<feature type="region of interest" description="Disordered" evidence="1">
    <location>
        <begin position="33"/>
        <end position="88"/>
    </location>
</feature>
<organism evidence="2 3">
    <name type="scientific">Phialocephala subalpina</name>
    <dbReference type="NCBI Taxonomy" id="576137"/>
    <lineage>
        <taxon>Eukaryota</taxon>
        <taxon>Fungi</taxon>
        <taxon>Dikarya</taxon>
        <taxon>Ascomycota</taxon>
        <taxon>Pezizomycotina</taxon>
        <taxon>Leotiomycetes</taxon>
        <taxon>Helotiales</taxon>
        <taxon>Mollisiaceae</taxon>
        <taxon>Phialocephala</taxon>
        <taxon>Phialocephala fortinii species complex</taxon>
    </lineage>
</organism>
<dbReference type="STRING" id="576137.A0A1L7X7S0"/>
<feature type="compositionally biased region" description="Acidic residues" evidence="1">
    <location>
        <begin position="57"/>
        <end position="88"/>
    </location>
</feature>
<feature type="region of interest" description="Disordered" evidence="1">
    <location>
        <begin position="461"/>
        <end position="495"/>
    </location>
</feature>
<gene>
    <name evidence="2" type="ORF">PAC_10971</name>
</gene>